<protein>
    <recommendedName>
        <fullName evidence="7">FtsK domain-containing protein</fullName>
    </recommendedName>
</protein>
<evidence type="ECO:0000313" key="8">
    <source>
        <dbReference type="EMBL" id="GCE32087.1"/>
    </source>
</evidence>
<dbReference type="Proteomes" id="UP000287171">
    <property type="component" value="Unassembled WGS sequence"/>
</dbReference>
<dbReference type="GO" id="GO:0005524">
    <property type="term" value="F:ATP binding"/>
    <property type="evidence" value="ECO:0007669"/>
    <property type="project" value="UniProtKB-UniRule"/>
</dbReference>
<dbReference type="PANTHER" id="PTHR22683">
    <property type="entry name" value="SPORULATION PROTEIN RELATED"/>
    <property type="match status" value="1"/>
</dbReference>
<proteinExistence type="inferred from homology"/>
<evidence type="ECO:0000256" key="6">
    <source>
        <dbReference type="SAM" id="MobiDB-lite"/>
    </source>
</evidence>
<dbReference type="InterPro" id="IPR003593">
    <property type="entry name" value="AAA+_ATPase"/>
</dbReference>
<feature type="compositionally biased region" description="Acidic residues" evidence="6">
    <location>
        <begin position="770"/>
        <end position="779"/>
    </location>
</feature>
<dbReference type="Gene3D" id="3.40.50.300">
    <property type="entry name" value="P-loop containing nucleotide triphosphate hydrolases"/>
    <property type="match status" value="1"/>
</dbReference>
<dbReference type="InterPro" id="IPR002543">
    <property type="entry name" value="FtsK_dom"/>
</dbReference>
<accession>A0A402BL47</accession>
<dbReference type="EMBL" id="BIFT01000003">
    <property type="protein sequence ID" value="GCE32087.1"/>
    <property type="molecule type" value="Genomic_DNA"/>
</dbReference>
<keyword evidence="3 5" id="KW-0067">ATP-binding</keyword>
<dbReference type="SMART" id="SM00382">
    <property type="entry name" value="AAA"/>
    <property type="match status" value="1"/>
</dbReference>
<dbReference type="PROSITE" id="PS50901">
    <property type="entry name" value="FTSK"/>
    <property type="match status" value="1"/>
</dbReference>
<dbReference type="RefSeq" id="WP_126632088.1">
    <property type="nucleotide sequence ID" value="NZ_BIFT01000003.1"/>
</dbReference>
<organism evidence="8 9">
    <name type="scientific">Dictyobacter alpinus</name>
    <dbReference type="NCBI Taxonomy" id="2014873"/>
    <lineage>
        <taxon>Bacteria</taxon>
        <taxon>Bacillati</taxon>
        <taxon>Chloroflexota</taxon>
        <taxon>Ktedonobacteria</taxon>
        <taxon>Ktedonobacterales</taxon>
        <taxon>Dictyobacteraceae</taxon>
        <taxon>Dictyobacter</taxon>
    </lineage>
</organism>
<dbReference type="InterPro" id="IPR041027">
    <property type="entry name" value="FtsK_alpha"/>
</dbReference>
<keyword evidence="9" id="KW-1185">Reference proteome</keyword>
<dbReference type="Gene3D" id="3.30.980.40">
    <property type="match status" value="1"/>
</dbReference>
<evidence type="ECO:0000313" key="9">
    <source>
        <dbReference type="Proteomes" id="UP000287171"/>
    </source>
</evidence>
<feature type="domain" description="FtsK" evidence="7">
    <location>
        <begin position="337"/>
        <end position="534"/>
    </location>
</feature>
<evidence type="ECO:0000256" key="2">
    <source>
        <dbReference type="ARBA" id="ARBA00022741"/>
    </source>
</evidence>
<dbReference type="Pfam" id="PF17854">
    <property type="entry name" value="FtsK_alpha"/>
    <property type="match status" value="1"/>
</dbReference>
<evidence type="ECO:0000256" key="1">
    <source>
        <dbReference type="ARBA" id="ARBA00006474"/>
    </source>
</evidence>
<dbReference type="InterPro" id="IPR050206">
    <property type="entry name" value="FtsK/SpoIIIE/SftA"/>
</dbReference>
<evidence type="ECO:0000256" key="5">
    <source>
        <dbReference type="PROSITE-ProRule" id="PRU00289"/>
    </source>
</evidence>
<keyword evidence="4" id="KW-0238">DNA-binding</keyword>
<feature type="binding site" evidence="5">
    <location>
        <begin position="355"/>
        <end position="362"/>
    </location>
    <ligand>
        <name>ATP</name>
        <dbReference type="ChEBI" id="CHEBI:30616"/>
    </ligand>
</feature>
<dbReference type="GO" id="GO:0003677">
    <property type="term" value="F:DNA binding"/>
    <property type="evidence" value="ECO:0007669"/>
    <property type="project" value="UniProtKB-KW"/>
</dbReference>
<feature type="region of interest" description="Disordered" evidence="6">
    <location>
        <begin position="739"/>
        <end position="779"/>
    </location>
</feature>
<name>A0A402BL47_9CHLR</name>
<evidence type="ECO:0000259" key="7">
    <source>
        <dbReference type="PROSITE" id="PS50901"/>
    </source>
</evidence>
<keyword evidence="2 5" id="KW-0547">Nucleotide-binding</keyword>
<dbReference type="InterPro" id="IPR027417">
    <property type="entry name" value="P-loop_NTPase"/>
</dbReference>
<feature type="region of interest" description="Disordered" evidence="6">
    <location>
        <begin position="1"/>
        <end position="33"/>
    </location>
</feature>
<dbReference type="PANTHER" id="PTHR22683:SF41">
    <property type="entry name" value="DNA TRANSLOCASE FTSK"/>
    <property type="match status" value="1"/>
</dbReference>
<dbReference type="Pfam" id="PF01580">
    <property type="entry name" value="FtsK_SpoIIIE"/>
    <property type="match status" value="1"/>
</dbReference>
<reference evidence="9" key="1">
    <citation type="submission" date="2018-12" db="EMBL/GenBank/DDBJ databases">
        <title>Tengunoibacter tsumagoiensis gen. nov., sp. nov., Dictyobacter kobayashii sp. nov., D. alpinus sp. nov., and D. joshuensis sp. nov. and description of Dictyobacteraceae fam. nov. within the order Ktedonobacterales isolated from Tengu-no-mugimeshi.</title>
        <authorList>
            <person name="Wang C.M."/>
            <person name="Zheng Y."/>
            <person name="Sakai Y."/>
            <person name="Toyoda A."/>
            <person name="Minakuchi Y."/>
            <person name="Abe K."/>
            <person name="Yokota A."/>
            <person name="Yabe S."/>
        </authorList>
    </citation>
    <scope>NUCLEOTIDE SEQUENCE [LARGE SCALE GENOMIC DNA]</scope>
    <source>
        <strain evidence="9">Uno16</strain>
    </source>
</reference>
<dbReference type="AlphaFoldDB" id="A0A402BL47"/>
<evidence type="ECO:0000256" key="4">
    <source>
        <dbReference type="ARBA" id="ARBA00023125"/>
    </source>
</evidence>
<comment type="similarity">
    <text evidence="1">Belongs to the FtsK/SpoIIIE/SftA family.</text>
</comment>
<comment type="caution">
    <text evidence="8">The sequence shown here is derived from an EMBL/GenBank/DDBJ whole genome shotgun (WGS) entry which is preliminary data.</text>
</comment>
<dbReference type="OrthoDB" id="9807790at2"/>
<gene>
    <name evidence="8" type="ORF">KDA_75710</name>
</gene>
<feature type="compositionally biased region" description="Acidic residues" evidence="6">
    <location>
        <begin position="748"/>
        <end position="761"/>
    </location>
</feature>
<sequence length="779" mass="87225">MTDPGDVTADSVDETAIPIVEENETDTPGTQPKPFSPAEKAWGAVLYQYQSGKFWTAHALRYPPKEGNLIQQALALALIPDGSGQLMADRRAKRLQFFIEALQPSERSSYAEQARLQFEEWRAVREEPSPSEEQLVVEVQKTAPPIEVSPPGVSPEPRVLRPWKLPETLILPSSGEEKPEEIARVIARLKQESDQRAQLLQETLDSFDVKVEVRPEDICIGPSVVRYAIRPTGIPATRTDEHDKSKKVVIRDGKGNITYKKRTKVKQIMAMQNDIALWLEAQSMRMEAPVPGRPYVGVEIPIKDPRKVTFNEILRTKEYTVLCQKTRLPVALGWDLTNRVWAVDIRKMPHLLVAGSTGAGKSVFLKSLIAGIIRYNTPDDVRIALVDPKMVELGKFKGIPHLLSPIVDDMEKVVPLLKNAVEEMQRRYKSFSELGVTELEEYQSLRKERIAQGDFSLPNLPAILIVIDELAQLMITAPDETESYITQLTQLARATGIHLVLATQRPSVDVITGVIKNNLRTRIAFKVSSAIDSRTILDKGGAEKLNGSGDMLYMAEDNSNPVRIQAPFIANIVVEALVQYWVGENIRHATGDEDGNTLLEPEQLFQSMLWELEPIEGSKAPPRPKRDVTFTEEQLYEHLTSYLLNDIIHVNGTVLRGTPIPIPLKNLSPEDRLLVAEAVTWRGHRGSAETLNKKLSTKKGSELRDALVTRGLMDRETQQPIRPSERLAPLLIECGIIDPETYERIDTSNEDEEGEDEESSEAPEVTDTSAGEEEEEVRT</sequence>
<dbReference type="SUPFAM" id="SSF52540">
    <property type="entry name" value="P-loop containing nucleoside triphosphate hydrolases"/>
    <property type="match status" value="1"/>
</dbReference>
<evidence type="ECO:0000256" key="3">
    <source>
        <dbReference type="ARBA" id="ARBA00022840"/>
    </source>
</evidence>